<evidence type="ECO:0000259" key="1">
    <source>
        <dbReference type="Pfam" id="PF01636"/>
    </source>
</evidence>
<dbReference type="InterPro" id="IPR002575">
    <property type="entry name" value="Aminoglycoside_PTrfase"/>
</dbReference>
<dbReference type="PANTHER" id="PTHR21310">
    <property type="entry name" value="AMINOGLYCOSIDE PHOSPHOTRANSFERASE-RELATED-RELATED"/>
    <property type="match status" value="1"/>
</dbReference>
<reference evidence="2" key="1">
    <citation type="journal article" date="2020" name="Stud. Mycol.">
        <title>101 Dothideomycetes genomes: a test case for predicting lifestyles and emergence of pathogens.</title>
        <authorList>
            <person name="Haridas S."/>
            <person name="Albert R."/>
            <person name="Binder M."/>
            <person name="Bloem J."/>
            <person name="Labutti K."/>
            <person name="Salamov A."/>
            <person name="Andreopoulos B."/>
            <person name="Baker S."/>
            <person name="Barry K."/>
            <person name="Bills G."/>
            <person name="Bluhm B."/>
            <person name="Cannon C."/>
            <person name="Castanera R."/>
            <person name="Culley D."/>
            <person name="Daum C."/>
            <person name="Ezra D."/>
            <person name="Gonzalez J."/>
            <person name="Henrissat B."/>
            <person name="Kuo A."/>
            <person name="Liang C."/>
            <person name="Lipzen A."/>
            <person name="Lutzoni F."/>
            <person name="Magnuson J."/>
            <person name="Mondo S."/>
            <person name="Nolan M."/>
            <person name="Ohm R."/>
            <person name="Pangilinan J."/>
            <person name="Park H.-J."/>
            <person name="Ramirez L."/>
            <person name="Alfaro M."/>
            <person name="Sun H."/>
            <person name="Tritt A."/>
            <person name="Yoshinaga Y."/>
            <person name="Zwiers L.-H."/>
            <person name="Turgeon B."/>
            <person name="Goodwin S."/>
            <person name="Spatafora J."/>
            <person name="Crous P."/>
            <person name="Grigoriev I."/>
        </authorList>
    </citation>
    <scope>NUCLEOTIDE SEQUENCE</scope>
    <source>
        <strain evidence="2">CBS 183.55</strain>
    </source>
</reference>
<accession>A0A6A5S073</accession>
<name>A0A6A5S073_9PLEO</name>
<protein>
    <recommendedName>
        <fullName evidence="1">Aminoglycoside phosphotransferase domain-containing protein</fullName>
    </recommendedName>
</protein>
<organism evidence="2 3">
    <name type="scientific">Didymella exigua CBS 183.55</name>
    <dbReference type="NCBI Taxonomy" id="1150837"/>
    <lineage>
        <taxon>Eukaryota</taxon>
        <taxon>Fungi</taxon>
        <taxon>Dikarya</taxon>
        <taxon>Ascomycota</taxon>
        <taxon>Pezizomycotina</taxon>
        <taxon>Dothideomycetes</taxon>
        <taxon>Pleosporomycetidae</taxon>
        <taxon>Pleosporales</taxon>
        <taxon>Pleosporineae</taxon>
        <taxon>Didymellaceae</taxon>
        <taxon>Didymella</taxon>
    </lineage>
</organism>
<dbReference type="GeneID" id="54352660"/>
<dbReference type="InterPro" id="IPR051678">
    <property type="entry name" value="AGP_Transferase"/>
</dbReference>
<proteinExistence type="predicted"/>
<sequence length="398" mass="42807">MATEAAPSSADDTAKTARRDISDHKLTTLAGVRSYLEQHQGRTGFDLQALAGGTANYVYRVTDHDTGAIHVLKHAAPQLASNPAFGLSTERMDFEANMLMRKALDEGECTHVHTEKTHVHTVPFVSYDNDVKLLCVGDGGDRNLKDAYAHLSPDEIQDIGTELGKWLANLHGATPLSYVAAIGADSEARNNPVGVAIAGYTYRHLADAIKTYGGTTAKAETISNQVNTYSGDLIVSDKECVCHGDFWPGNIMLRSNTASQTHVLTVVDWELTRIGTSATDIGQFAAEAAMLDRFHGNKGLRAAFMRAYFQTSGASHGAKKTLVPWLTRIAMHYAVHLVVWPGRAVHWAPPEAAAMLADHGLAVLADAVSKTPDLGTWTLFDGLRGAEGGAGEMMEVAR</sequence>
<dbReference type="SUPFAM" id="SSF56112">
    <property type="entry name" value="Protein kinase-like (PK-like)"/>
    <property type="match status" value="1"/>
</dbReference>
<dbReference type="Gene3D" id="3.30.200.20">
    <property type="entry name" value="Phosphorylase Kinase, domain 1"/>
    <property type="match status" value="1"/>
</dbReference>
<evidence type="ECO:0000313" key="2">
    <source>
        <dbReference type="EMBL" id="KAF1933522.1"/>
    </source>
</evidence>
<feature type="domain" description="Aminoglycoside phosphotransferase" evidence="1">
    <location>
        <begin position="47"/>
        <end position="309"/>
    </location>
</feature>
<dbReference type="Proteomes" id="UP000800082">
    <property type="component" value="Unassembled WGS sequence"/>
</dbReference>
<evidence type="ECO:0000313" key="3">
    <source>
        <dbReference type="Proteomes" id="UP000800082"/>
    </source>
</evidence>
<dbReference type="OrthoDB" id="25129at2759"/>
<dbReference type="Pfam" id="PF01636">
    <property type="entry name" value="APH"/>
    <property type="match status" value="1"/>
</dbReference>
<dbReference type="RefSeq" id="XP_033453770.1">
    <property type="nucleotide sequence ID" value="XM_033594992.1"/>
</dbReference>
<keyword evidence="3" id="KW-1185">Reference proteome</keyword>
<dbReference type="EMBL" id="ML978957">
    <property type="protein sequence ID" value="KAF1933522.1"/>
    <property type="molecule type" value="Genomic_DNA"/>
</dbReference>
<dbReference type="InterPro" id="IPR011009">
    <property type="entry name" value="Kinase-like_dom_sf"/>
</dbReference>
<dbReference type="Gene3D" id="3.90.1200.10">
    <property type="match status" value="1"/>
</dbReference>
<dbReference type="AlphaFoldDB" id="A0A6A5S073"/>
<gene>
    <name evidence="2" type="ORF">M421DRAFT_52032</name>
</gene>